<evidence type="ECO:0000256" key="7">
    <source>
        <dbReference type="ARBA" id="ARBA00023136"/>
    </source>
</evidence>
<feature type="region of interest" description="Disordered" evidence="12">
    <location>
        <begin position="150"/>
        <end position="171"/>
    </location>
</feature>
<dbReference type="AlphaFoldDB" id="A0A6I4TMG3"/>
<keyword evidence="5 13" id="KW-0732">Signal</keyword>
<comment type="subcellular location">
    <subcellularLocation>
        <location evidence="1 10">Cell outer membrane</location>
        <topology evidence="1 10">Multi-pass membrane protein</topology>
    </subcellularLocation>
</comment>
<dbReference type="InterPro" id="IPR012910">
    <property type="entry name" value="Plug_dom"/>
</dbReference>
<reference evidence="16 17" key="1">
    <citation type="submission" date="2019-12" db="EMBL/GenBank/DDBJ databases">
        <title>Genomic-based taxomic classification of the family Erythrobacteraceae.</title>
        <authorList>
            <person name="Xu L."/>
        </authorList>
    </citation>
    <scope>NUCLEOTIDE SEQUENCE [LARGE SCALE GENOMIC DNA]</scope>
    <source>
        <strain evidence="16 17">JCM 12189</strain>
    </source>
</reference>
<organism evidence="16 17">
    <name type="scientific">Qipengyuania aquimaris</name>
    <dbReference type="NCBI Taxonomy" id="255984"/>
    <lineage>
        <taxon>Bacteria</taxon>
        <taxon>Pseudomonadati</taxon>
        <taxon>Pseudomonadota</taxon>
        <taxon>Alphaproteobacteria</taxon>
        <taxon>Sphingomonadales</taxon>
        <taxon>Erythrobacteraceae</taxon>
        <taxon>Qipengyuania</taxon>
    </lineage>
</organism>
<protein>
    <submittedName>
        <fullName evidence="16">TonB-dependent receptor</fullName>
    </submittedName>
</protein>
<dbReference type="EMBL" id="WTYI01000001">
    <property type="protein sequence ID" value="MXO96469.1"/>
    <property type="molecule type" value="Genomic_DNA"/>
</dbReference>
<feature type="compositionally biased region" description="Polar residues" evidence="12">
    <location>
        <begin position="150"/>
        <end position="166"/>
    </location>
</feature>
<dbReference type="GO" id="GO:0044718">
    <property type="term" value="P:siderophore transmembrane transport"/>
    <property type="evidence" value="ECO:0007669"/>
    <property type="project" value="TreeGrafter"/>
</dbReference>
<dbReference type="Pfam" id="PF07715">
    <property type="entry name" value="Plug"/>
    <property type="match status" value="1"/>
</dbReference>
<feature type="domain" description="TonB-dependent receptor-like beta-barrel" evidence="14">
    <location>
        <begin position="405"/>
        <end position="853"/>
    </location>
</feature>
<dbReference type="PROSITE" id="PS52016">
    <property type="entry name" value="TONB_DEPENDENT_REC_3"/>
    <property type="match status" value="1"/>
</dbReference>
<evidence type="ECO:0000256" key="4">
    <source>
        <dbReference type="ARBA" id="ARBA00022692"/>
    </source>
</evidence>
<feature type="signal peptide" evidence="13">
    <location>
        <begin position="1"/>
        <end position="24"/>
    </location>
</feature>
<keyword evidence="17" id="KW-1185">Reference proteome</keyword>
<sequence length="888" mass="95752">MKFKYLLATSVAGIAAAGAMPAAAQSTGSIDFEEDDVIIVTGRGDDGVGGVEIPDTTKAKQVLNEEIIRRQRPGQTVNDIVNLVPGVSFQNNDPWGSSGGGFTIRGFSADRVSQTLDGLPLNDSGNYALYTNQQVDPEVLEEVSVSLGSTDVDSPTASATGGTINIRTREPGDDFGMTATMTFGDVLASGVEDSTFMRGFLMVDTGDITGSGTKAFGSVSYTTYGVPYNPYGKIDKTQFNGRIWQDIGANGDFISISGHYNQNRNNFAGSESLELLLPLAVNGEVNALDRGDVIGTYDDREGRFNIYETNESYPCAVNGNVLASETGNATGSPGASVDYNDRGDCGSSFFRRYNPSDTGNIRGASRFTLSDKLTFTFDPSYQYVKANGGGPDDLREGFFTRGDTGYTGAFRGGYYFGRDLNGDGDLDDEIAGNDPSQTTTDRFGVIANLIYEINSDHRVRATYTWDRARHRQTGQITYMLQNGEISDVFAIDNPLLDVNGNEVNKRDRLSYAILHQVSGEYRGRFGDLTAKLALRAPFFTRELNQNCYTTSDNGFVDCPNPGFDLTDYEASNPNAAAPTSRTLKYDKLLPNIGFTYDVSNAVSVFANYAKGLSVPGTDPLYASLFFDENDPGANPSPETTDSFDAGLRFQSGDIEAQIGAYFTAYDNRLATAFDPEANDGEGARVYRNLGRVDKYGIDGSIAWRPTRNTLLYVFGSYNDSEIKDDIAIGACRSFQVGDPFYSCTASGEEGFLLTGGKKESGAPRYSFGGRGQIAFGAVELGAQVKHTGTRFVNDVNLGVLEDFSPVGTTDVVEDFQYPAKAPAYTIVDLDARILLGEFPTGGDVALQVNLTNIFDEYYIGYFGGSLDDFGFAQIGAPRAGSVSLIIGF</sequence>
<evidence type="ECO:0000256" key="5">
    <source>
        <dbReference type="ARBA" id="ARBA00022729"/>
    </source>
</evidence>
<comment type="similarity">
    <text evidence="10 11">Belongs to the TonB-dependent receptor family.</text>
</comment>
<dbReference type="InterPro" id="IPR039426">
    <property type="entry name" value="TonB-dep_rcpt-like"/>
</dbReference>
<evidence type="ECO:0000256" key="11">
    <source>
        <dbReference type="RuleBase" id="RU003357"/>
    </source>
</evidence>
<dbReference type="Proteomes" id="UP000432727">
    <property type="component" value="Unassembled WGS sequence"/>
</dbReference>
<dbReference type="InterPro" id="IPR036942">
    <property type="entry name" value="Beta-barrel_TonB_sf"/>
</dbReference>
<keyword evidence="9 10" id="KW-0998">Cell outer membrane</keyword>
<dbReference type="InterPro" id="IPR037066">
    <property type="entry name" value="Plug_dom_sf"/>
</dbReference>
<dbReference type="GO" id="GO:0009279">
    <property type="term" value="C:cell outer membrane"/>
    <property type="evidence" value="ECO:0007669"/>
    <property type="project" value="UniProtKB-SubCell"/>
</dbReference>
<evidence type="ECO:0000256" key="10">
    <source>
        <dbReference type="PROSITE-ProRule" id="PRU01360"/>
    </source>
</evidence>
<feature type="chain" id="PRO_5026333682" evidence="13">
    <location>
        <begin position="25"/>
        <end position="888"/>
    </location>
</feature>
<name>A0A6I4TMG3_9SPHN</name>
<dbReference type="OrthoDB" id="593427at2"/>
<evidence type="ECO:0000256" key="13">
    <source>
        <dbReference type="SAM" id="SignalP"/>
    </source>
</evidence>
<keyword evidence="6 11" id="KW-0798">TonB box</keyword>
<evidence type="ECO:0000313" key="17">
    <source>
        <dbReference type="Proteomes" id="UP000432727"/>
    </source>
</evidence>
<accession>A0A6I4TMG3</accession>
<dbReference type="InterPro" id="IPR000531">
    <property type="entry name" value="Beta-barrel_TonB"/>
</dbReference>
<dbReference type="PANTHER" id="PTHR30069:SF29">
    <property type="entry name" value="HEMOGLOBIN AND HEMOGLOBIN-HAPTOGLOBIN-BINDING PROTEIN 1-RELATED"/>
    <property type="match status" value="1"/>
</dbReference>
<dbReference type="SUPFAM" id="SSF56935">
    <property type="entry name" value="Porins"/>
    <property type="match status" value="1"/>
</dbReference>
<evidence type="ECO:0000256" key="3">
    <source>
        <dbReference type="ARBA" id="ARBA00022452"/>
    </source>
</evidence>
<keyword evidence="4 10" id="KW-0812">Transmembrane</keyword>
<dbReference type="GO" id="GO:0015344">
    <property type="term" value="F:siderophore uptake transmembrane transporter activity"/>
    <property type="evidence" value="ECO:0007669"/>
    <property type="project" value="TreeGrafter"/>
</dbReference>
<dbReference type="Pfam" id="PF00593">
    <property type="entry name" value="TonB_dep_Rec_b-barrel"/>
    <property type="match status" value="1"/>
</dbReference>
<keyword evidence="3 10" id="KW-1134">Transmembrane beta strand</keyword>
<dbReference type="Gene3D" id="2.40.170.20">
    <property type="entry name" value="TonB-dependent receptor, beta-barrel domain"/>
    <property type="match status" value="1"/>
</dbReference>
<keyword evidence="2 10" id="KW-0813">Transport</keyword>
<evidence type="ECO:0000256" key="6">
    <source>
        <dbReference type="ARBA" id="ARBA00023077"/>
    </source>
</evidence>
<feature type="domain" description="TonB-dependent receptor plug" evidence="15">
    <location>
        <begin position="55"/>
        <end position="161"/>
    </location>
</feature>
<dbReference type="RefSeq" id="WP_160595566.1">
    <property type="nucleotide sequence ID" value="NZ_WTYI01000001.1"/>
</dbReference>
<evidence type="ECO:0000256" key="8">
    <source>
        <dbReference type="ARBA" id="ARBA00023170"/>
    </source>
</evidence>
<evidence type="ECO:0000259" key="14">
    <source>
        <dbReference type="Pfam" id="PF00593"/>
    </source>
</evidence>
<dbReference type="PANTHER" id="PTHR30069">
    <property type="entry name" value="TONB-DEPENDENT OUTER MEMBRANE RECEPTOR"/>
    <property type="match status" value="1"/>
</dbReference>
<keyword evidence="7 10" id="KW-0472">Membrane</keyword>
<proteinExistence type="inferred from homology"/>
<evidence type="ECO:0000259" key="15">
    <source>
        <dbReference type="Pfam" id="PF07715"/>
    </source>
</evidence>
<evidence type="ECO:0000256" key="1">
    <source>
        <dbReference type="ARBA" id="ARBA00004571"/>
    </source>
</evidence>
<gene>
    <name evidence="16" type="ORF">GRI34_08590</name>
</gene>
<evidence type="ECO:0000256" key="9">
    <source>
        <dbReference type="ARBA" id="ARBA00023237"/>
    </source>
</evidence>
<keyword evidence="8 16" id="KW-0675">Receptor</keyword>
<evidence type="ECO:0000256" key="12">
    <source>
        <dbReference type="SAM" id="MobiDB-lite"/>
    </source>
</evidence>
<evidence type="ECO:0000313" key="16">
    <source>
        <dbReference type="EMBL" id="MXO96469.1"/>
    </source>
</evidence>
<comment type="caution">
    <text evidence="16">The sequence shown here is derived from an EMBL/GenBank/DDBJ whole genome shotgun (WGS) entry which is preliminary data.</text>
</comment>
<dbReference type="Gene3D" id="2.170.130.10">
    <property type="entry name" value="TonB-dependent receptor, plug domain"/>
    <property type="match status" value="1"/>
</dbReference>
<evidence type="ECO:0000256" key="2">
    <source>
        <dbReference type="ARBA" id="ARBA00022448"/>
    </source>
</evidence>